<evidence type="ECO:0000313" key="1">
    <source>
        <dbReference type="EMBL" id="AWB47582.1"/>
    </source>
</evidence>
<evidence type="ECO:0000313" key="2">
    <source>
        <dbReference type="Proteomes" id="UP000244496"/>
    </source>
</evidence>
<name>A0A2S0UIC9_9RHOB</name>
<proteinExistence type="predicted"/>
<sequence>MTKIVAELFGVPALYHLDTLHHYSSFIGPTLPQVAMLVNATRRPDFIGPNAGMRYGVFESKGRTHHSNDPLRVSAKEQTAMINTINGLDPICRIACITSFGNRQMTVDVVDPTDYHKDAFSMKTENADLKEPFRLTQQLFHENVTHEKIVQHSKFKMVKLEAADLEFGLRQDIYETLEFGSNTDMEAQLKKRGRKESIVYPDSLISRLSVVEDGKEAVASDGHFVRVGPSWERWMRSTDAQS</sequence>
<protein>
    <submittedName>
        <fullName evidence="1">Uncharacterized protein</fullName>
    </submittedName>
</protein>
<reference evidence="1 2" key="1">
    <citation type="submission" date="2018-04" db="EMBL/GenBank/DDBJ databases">
        <title>Genome sequencing of Gemmobacter.</title>
        <authorList>
            <person name="Yi H."/>
            <person name="Baek M.-G."/>
        </authorList>
    </citation>
    <scope>NUCLEOTIDE SEQUENCE [LARGE SCALE GENOMIC DNA]</scope>
    <source>
        <strain evidence="1 2">HYN0069</strain>
    </source>
</reference>
<gene>
    <name evidence="1" type="ORF">HYN69_02840</name>
</gene>
<keyword evidence="2" id="KW-1185">Reference proteome</keyword>
<accession>A0A2S0UIC9</accession>
<dbReference type="EMBL" id="CP028918">
    <property type="protein sequence ID" value="AWB47582.1"/>
    <property type="molecule type" value="Genomic_DNA"/>
</dbReference>
<dbReference type="KEGG" id="geh:HYN69_02840"/>
<organism evidence="1 2">
    <name type="scientific">Paragemmobacter aquarius</name>
    <dbReference type="NCBI Taxonomy" id="2169400"/>
    <lineage>
        <taxon>Bacteria</taxon>
        <taxon>Pseudomonadati</taxon>
        <taxon>Pseudomonadota</taxon>
        <taxon>Alphaproteobacteria</taxon>
        <taxon>Rhodobacterales</taxon>
        <taxon>Paracoccaceae</taxon>
        <taxon>Paragemmobacter</taxon>
    </lineage>
</organism>
<dbReference type="AlphaFoldDB" id="A0A2S0UIC9"/>
<dbReference type="Proteomes" id="UP000244496">
    <property type="component" value="Chromosome"/>
</dbReference>